<comment type="caution">
    <text evidence="1">The sequence shown here is derived from an EMBL/GenBank/DDBJ whole genome shotgun (WGS) entry which is preliminary data.</text>
</comment>
<name>A0ACC3S8J5_9PEZI</name>
<dbReference type="Proteomes" id="UP001320706">
    <property type="component" value="Unassembled WGS sequence"/>
</dbReference>
<keyword evidence="2" id="KW-1185">Reference proteome</keyword>
<accession>A0ACC3S8J5</accession>
<dbReference type="EMBL" id="JAMKPW020000033">
    <property type="protein sequence ID" value="KAK8202116.1"/>
    <property type="molecule type" value="Genomic_DNA"/>
</dbReference>
<sequence length="85" mass="9369">MLAYNCPSTRLSSILQVNVRSHALLAALFPPHSPNRIHNPAETSGIFRLTALPWQSSSQNVRSSQASPEVQRQVSIQTHHGAQDE</sequence>
<reference evidence="1" key="1">
    <citation type="submission" date="2024-02" db="EMBL/GenBank/DDBJ databases">
        <title>Metagenome Assembled Genome of Zalaria obscura JY119.</title>
        <authorList>
            <person name="Vighnesh L."/>
            <person name="Jagadeeshwari U."/>
            <person name="Venkata Ramana C."/>
            <person name="Sasikala C."/>
        </authorList>
    </citation>
    <scope>NUCLEOTIDE SEQUENCE</scope>
    <source>
        <strain evidence="1">JY119</strain>
    </source>
</reference>
<protein>
    <submittedName>
        <fullName evidence="1">Uncharacterized protein</fullName>
    </submittedName>
</protein>
<proteinExistence type="predicted"/>
<evidence type="ECO:0000313" key="2">
    <source>
        <dbReference type="Proteomes" id="UP001320706"/>
    </source>
</evidence>
<gene>
    <name evidence="1" type="ORF">M8818_005642</name>
</gene>
<organism evidence="1 2">
    <name type="scientific">Zalaria obscura</name>
    <dbReference type="NCBI Taxonomy" id="2024903"/>
    <lineage>
        <taxon>Eukaryota</taxon>
        <taxon>Fungi</taxon>
        <taxon>Dikarya</taxon>
        <taxon>Ascomycota</taxon>
        <taxon>Pezizomycotina</taxon>
        <taxon>Dothideomycetes</taxon>
        <taxon>Dothideomycetidae</taxon>
        <taxon>Dothideales</taxon>
        <taxon>Zalariaceae</taxon>
        <taxon>Zalaria</taxon>
    </lineage>
</organism>
<evidence type="ECO:0000313" key="1">
    <source>
        <dbReference type="EMBL" id="KAK8202116.1"/>
    </source>
</evidence>